<reference evidence="4" key="2">
    <citation type="submission" date="2015-06" db="UniProtKB">
        <authorList>
            <consortium name="EnsemblProtists"/>
        </authorList>
    </citation>
    <scope>IDENTIFICATION</scope>
    <source>
        <strain evidence="4">Pr102</strain>
    </source>
</reference>
<protein>
    <recommendedName>
        <fullName evidence="6">Protein SMG9</fullName>
    </recommendedName>
</protein>
<dbReference type="AlphaFoldDB" id="H3GLT2"/>
<evidence type="ECO:0000256" key="1">
    <source>
        <dbReference type="ARBA" id="ARBA00007712"/>
    </source>
</evidence>
<feature type="region of interest" description="Disordered" evidence="3">
    <location>
        <begin position="561"/>
        <end position="584"/>
    </location>
</feature>
<feature type="compositionally biased region" description="Basic residues" evidence="3">
    <location>
        <begin position="138"/>
        <end position="153"/>
    </location>
</feature>
<evidence type="ECO:0000313" key="4">
    <source>
        <dbReference type="EnsemblProtists" id="Phyra77384"/>
    </source>
</evidence>
<dbReference type="PANTHER" id="PTHR14270">
    <property type="entry name" value="NONSENSE-MEDIATED MRNA DECAY FACTOR SMG9"/>
    <property type="match status" value="1"/>
</dbReference>
<feature type="compositionally biased region" description="Low complexity" evidence="3">
    <location>
        <begin position="23"/>
        <end position="32"/>
    </location>
</feature>
<feature type="compositionally biased region" description="Low complexity" evidence="3">
    <location>
        <begin position="185"/>
        <end position="198"/>
    </location>
</feature>
<dbReference type="Proteomes" id="UP000005238">
    <property type="component" value="Unassembled WGS sequence"/>
</dbReference>
<dbReference type="HOGENOM" id="CLU_365060_0_0_1"/>
<dbReference type="InParanoid" id="H3GLT2"/>
<keyword evidence="2" id="KW-0866">Nonsense-mediated mRNA decay</keyword>
<feature type="compositionally biased region" description="Polar residues" evidence="3">
    <location>
        <begin position="223"/>
        <end position="240"/>
    </location>
</feature>
<keyword evidence="5" id="KW-1185">Reference proteome</keyword>
<feature type="region of interest" description="Disordered" evidence="3">
    <location>
        <begin position="75"/>
        <end position="97"/>
    </location>
</feature>
<dbReference type="SUPFAM" id="SSF52540">
    <property type="entry name" value="P-loop containing nucleoside triphosphate hydrolases"/>
    <property type="match status" value="1"/>
</dbReference>
<dbReference type="PANTHER" id="PTHR14270:SF0">
    <property type="entry name" value="NONSENSE-MEDIATED MRNA DECAY FACTOR SMG9"/>
    <property type="match status" value="1"/>
</dbReference>
<feature type="region of interest" description="Disordered" evidence="3">
    <location>
        <begin position="115"/>
        <end position="299"/>
    </location>
</feature>
<dbReference type="VEuPathDB" id="FungiDB:KRP22_11061"/>
<feature type="region of interest" description="Disordered" evidence="3">
    <location>
        <begin position="1"/>
        <end position="32"/>
    </location>
</feature>
<dbReference type="OMA" id="AICHYVV"/>
<sequence>MATPFVSSLRTSVGATGSSAMVSPAPGSSASKSAMASLFSSLDLALDASGAVVSSRSAAKDLLASKTAEKQAEQQLAAAHALKKQQQQQKKHKEEPVTALSQALGLFDQELEQRDSFVSRNKRRQKTKKTRGAATTTRGRRQRQDKYKRHPHFHLTTFPQTIPHLTMDRENTPQKQRQKVRPLLRPRSSINRRTSSSSAGPTNATHASSSRGAFRGSQRPRSRTTTSAGPSPSVILSKTPSMLLRPPAVGSSGVLYEPDANRRRHSVQDRENLLQVNSRPSSTSAASPGGRQRPPIIQQSRIIPPLSSVKLITGQMLFATDLSMKLGDCLELTNLTVVGVLGFEGVGKSTLLSLLAQKGIGQEEEIFSTRSLESLVLDRHETTGVDLAVSMAGGSGHPMILLDSQPLLSSSMLADLLERNESQRFGALTPEQQVETASYQLAVFLFAICHYVVVVHDGLAFQVSVNDLLRKIEHKFAQCRLPSVSGTSQKHAAQLLFVANNIADSELLYRENELFAAHERALEAAWAQALVRVPYKLSSYSDPAEDDTGVLNAASFVLPHKPQQKNAARSSASPASESKKGPAHYKSKFASSKYADFDEAAEDFQRFVLSLPSSPSFTSQTMALTPGSKPLPPPHALSLREWLSNASRVFEGVRKASCFVAEYTSGRDHH</sequence>
<feature type="compositionally biased region" description="Polar residues" evidence="3">
    <location>
        <begin position="274"/>
        <end position="286"/>
    </location>
</feature>
<dbReference type="InterPro" id="IPR039177">
    <property type="entry name" value="SMG9"/>
</dbReference>
<dbReference type="VEuPathDB" id="FungiDB:KRP23_11562"/>
<evidence type="ECO:0000256" key="3">
    <source>
        <dbReference type="SAM" id="MobiDB-lite"/>
    </source>
</evidence>
<evidence type="ECO:0000256" key="2">
    <source>
        <dbReference type="ARBA" id="ARBA00023161"/>
    </source>
</evidence>
<dbReference type="VEuPathDB" id="FungiDB:KRP23_11563"/>
<dbReference type="GO" id="GO:0000184">
    <property type="term" value="P:nuclear-transcribed mRNA catabolic process, nonsense-mediated decay"/>
    <property type="evidence" value="ECO:0000318"/>
    <property type="project" value="GO_Central"/>
</dbReference>
<feature type="compositionally biased region" description="Low complexity" evidence="3">
    <location>
        <begin position="75"/>
        <end position="88"/>
    </location>
</feature>
<dbReference type="EnsemblProtists" id="Phyra77384">
    <property type="protein sequence ID" value="Phyra77384"/>
    <property type="gene ID" value="Phyra77384"/>
</dbReference>
<reference evidence="5" key="1">
    <citation type="journal article" date="2006" name="Science">
        <title>Phytophthora genome sequences uncover evolutionary origins and mechanisms of pathogenesis.</title>
        <authorList>
            <person name="Tyler B.M."/>
            <person name="Tripathy S."/>
            <person name="Zhang X."/>
            <person name="Dehal P."/>
            <person name="Jiang R.H."/>
            <person name="Aerts A."/>
            <person name="Arredondo F.D."/>
            <person name="Baxter L."/>
            <person name="Bensasson D."/>
            <person name="Beynon J.L."/>
            <person name="Chapman J."/>
            <person name="Damasceno C.M."/>
            <person name="Dorrance A.E."/>
            <person name="Dou D."/>
            <person name="Dickerman A.W."/>
            <person name="Dubchak I.L."/>
            <person name="Garbelotto M."/>
            <person name="Gijzen M."/>
            <person name="Gordon S.G."/>
            <person name="Govers F."/>
            <person name="Grunwald N.J."/>
            <person name="Huang W."/>
            <person name="Ivors K.L."/>
            <person name="Jones R.W."/>
            <person name="Kamoun S."/>
            <person name="Krampis K."/>
            <person name="Lamour K.H."/>
            <person name="Lee M.K."/>
            <person name="McDonald W.H."/>
            <person name="Medina M."/>
            <person name="Meijer H.J."/>
            <person name="Nordberg E.K."/>
            <person name="Maclean D.J."/>
            <person name="Ospina-Giraldo M.D."/>
            <person name="Morris P.F."/>
            <person name="Phuntumart V."/>
            <person name="Putnam N.H."/>
            <person name="Rash S."/>
            <person name="Rose J.K."/>
            <person name="Sakihama Y."/>
            <person name="Salamov A.A."/>
            <person name="Savidor A."/>
            <person name="Scheuring C.F."/>
            <person name="Smith B.M."/>
            <person name="Sobral B.W."/>
            <person name="Terry A."/>
            <person name="Torto-Alalibo T.A."/>
            <person name="Win J."/>
            <person name="Xu Z."/>
            <person name="Zhang H."/>
            <person name="Grigoriev I.V."/>
            <person name="Rokhsar D.S."/>
            <person name="Boore J.L."/>
        </authorList>
    </citation>
    <scope>NUCLEOTIDE SEQUENCE [LARGE SCALE GENOMIC DNA]</scope>
    <source>
        <strain evidence="5">Pr102</strain>
    </source>
</reference>
<evidence type="ECO:0008006" key="6">
    <source>
        <dbReference type="Google" id="ProtNLM"/>
    </source>
</evidence>
<organism evidence="4 5">
    <name type="scientific">Phytophthora ramorum</name>
    <name type="common">Sudden oak death agent</name>
    <dbReference type="NCBI Taxonomy" id="164328"/>
    <lineage>
        <taxon>Eukaryota</taxon>
        <taxon>Sar</taxon>
        <taxon>Stramenopiles</taxon>
        <taxon>Oomycota</taxon>
        <taxon>Peronosporomycetes</taxon>
        <taxon>Peronosporales</taxon>
        <taxon>Peronosporaceae</taxon>
        <taxon>Phytophthora</taxon>
    </lineage>
</organism>
<dbReference type="STRING" id="164328.H3GLT2"/>
<feature type="compositionally biased region" description="Low complexity" evidence="3">
    <location>
        <begin position="567"/>
        <end position="576"/>
    </location>
</feature>
<dbReference type="InterPro" id="IPR027417">
    <property type="entry name" value="P-loop_NTPase"/>
</dbReference>
<evidence type="ECO:0000313" key="5">
    <source>
        <dbReference type="Proteomes" id="UP000005238"/>
    </source>
</evidence>
<feature type="compositionally biased region" description="Polar residues" evidence="3">
    <location>
        <begin position="1"/>
        <end position="21"/>
    </location>
</feature>
<name>H3GLT2_PHYRM</name>
<feature type="compositionally biased region" description="Basic residues" evidence="3">
    <location>
        <begin position="120"/>
        <end position="131"/>
    </location>
</feature>
<proteinExistence type="inferred from homology"/>
<dbReference type="EMBL" id="DS566021">
    <property type="status" value="NOT_ANNOTATED_CDS"/>
    <property type="molecule type" value="Genomic_DNA"/>
</dbReference>
<dbReference type="eggNOG" id="KOG4181">
    <property type="taxonomic scope" value="Eukaryota"/>
</dbReference>
<feature type="compositionally biased region" description="Polar residues" evidence="3">
    <location>
        <begin position="199"/>
        <end position="211"/>
    </location>
</feature>
<comment type="similarity">
    <text evidence="1">Belongs to the SMG9 family.</text>
</comment>
<accession>H3GLT2</accession>